<evidence type="ECO:0000256" key="5">
    <source>
        <dbReference type="ARBA" id="ARBA00022935"/>
    </source>
</evidence>
<comment type="catalytic activity">
    <reaction evidence="7 9">
        <text>L-ribulose + ATP = L-ribulose 5-phosphate + ADP + H(+)</text>
        <dbReference type="Rhea" id="RHEA:22072"/>
        <dbReference type="ChEBI" id="CHEBI:15378"/>
        <dbReference type="ChEBI" id="CHEBI:16880"/>
        <dbReference type="ChEBI" id="CHEBI:30616"/>
        <dbReference type="ChEBI" id="CHEBI:58226"/>
        <dbReference type="ChEBI" id="CHEBI:456216"/>
        <dbReference type="EC" id="2.7.1.16"/>
    </reaction>
</comment>
<dbReference type="RefSeq" id="WP_195171028.1">
    <property type="nucleotide sequence ID" value="NZ_CP062983.1"/>
</dbReference>
<dbReference type="GO" id="GO:0008741">
    <property type="term" value="F:ribulokinase activity"/>
    <property type="evidence" value="ECO:0007669"/>
    <property type="project" value="UniProtKB-UniRule"/>
</dbReference>
<dbReference type="InterPro" id="IPR018484">
    <property type="entry name" value="FGGY_N"/>
</dbReference>
<dbReference type="InterPro" id="IPR018485">
    <property type="entry name" value="FGGY_C"/>
</dbReference>
<proteinExistence type="inferred from homology"/>
<dbReference type="GO" id="GO:0019569">
    <property type="term" value="P:L-arabinose catabolic process to D-xylulose 5-phosphate"/>
    <property type="evidence" value="ECO:0007669"/>
    <property type="project" value="UniProtKB-UniRule"/>
</dbReference>
<keyword evidence="2 7" id="KW-0547">Nucleotide-binding</keyword>
<comment type="pathway">
    <text evidence="7 9">Carbohydrate degradation; L-arabinose degradation via L-ribulose; D-xylulose 5-phosphate from L-arabinose (bacterial route): step 2/3.</text>
</comment>
<keyword evidence="5 7" id="KW-0054">Arabinose catabolism</keyword>
<evidence type="ECO:0000256" key="9">
    <source>
        <dbReference type="RuleBase" id="RU003455"/>
    </source>
</evidence>
<dbReference type="InterPro" id="IPR043129">
    <property type="entry name" value="ATPase_NBD"/>
</dbReference>
<evidence type="ECO:0000259" key="10">
    <source>
        <dbReference type="Pfam" id="PF00370"/>
    </source>
</evidence>
<name>A0A7S8E9P1_9CHLR</name>
<comment type="similarity">
    <text evidence="7 9">Belongs to the ribulokinase family.</text>
</comment>
<dbReference type="EC" id="2.7.1.16" evidence="7 8"/>
<gene>
    <name evidence="7" type="primary">araB</name>
    <name evidence="12" type="ORF">G4Y79_00875</name>
</gene>
<evidence type="ECO:0000256" key="4">
    <source>
        <dbReference type="ARBA" id="ARBA00022840"/>
    </source>
</evidence>
<organism evidence="12 13">
    <name type="scientific">Phototrophicus methaneseepsis</name>
    <dbReference type="NCBI Taxonomy" id="2710758"/>
    <lineage>
        <taxon>Bacteria</taxon>
        <taxon>Bacillati</taxon>
        <taxon>Chloroflexota</taxon>
        <taxon>Candidatus Thermofontia</taxon>
        <taxon>Phototrophicales</taxon>
        <taxon>Phototrophicaceae</taxon>
        <taxon>Phototrophicus</taxon>
    </lineage>
</organism>
<dbReference type="InterPro" id="IPR005929">
    <property type="entry name" value="Ribulokinase"/>
</dbReference>
<sequence>MYTIGVDFGTLSGRAVLVDTRDGREVAQAVYEYPHAVMDEKLPSGKSLPPEWALQHPQDYLDVFYKTIPAVIKESGIDPNEVKGIGIDFTASTPMPVMADGTPLCFVPGYEDEPHAYVKLWKHHAGQPQADKINAVARERGESWLPRYGGKYSSEWFFSKLLQILEEAPDVYNKFDVFIEAADWVIWQLCGQMTRNTCTLGYKMLYQDGSYPSEAYFAALNPAFADVISTKVTGDFSPLGGRAGGLTEAMAEKLGLPADIAIAVGNVDAHVTAPAVKATGPGVMVMIMGTSTCHIMSAEKLEEVEGMCGVVDGGIIDGLYGYEAGQSGVGDIFAWFVDNAVPAEYQEAADKAGMNLHAYLEQEAAKQKVGEHGLIALDWWNGNRSTLVDVDLSGLLVGATLATRAPDIYRALIESTAFGTREIIEAFEGNGVAVNELVAAGGLPEKNALLRQIYADITGRTFKLAGSSQSPALGSAIHAAVAAGLYEDVAAAGEKMGKLKEEVVTPIPENQAVYDKLYAEYKTLYDYFGRGENDVMKRLKKIRNTAKGED</sequence>
<keyword evidence="6 7" id="KW-0119">Carbohydrate metabolism</keyword>
<dbReference type="HAMAP" id="MF_00520">
    <property type="entry name" value="Ribulokinase"/>
    <property type="match status" value="1"/>
</dbReference>
<dbReference type="SUPFAM" id="SSF53067">
    <property type="entry name" value="Actin-like ATPase domain"/>
    <property type="match status" value="2"/>
</dbReference>
<evidence type="ECO:0000259" key="11">
    <source>
        <dbReference type="Pfam" id="PF02782"/>
    </source>
</evidence>
<protein>
    <recommendedName>
        <fullName evidence="7 8">Ribulokinase</fullName>
        <ecNumber evidence="7 8">2.7.1.16</ecNumber>
    </recommendedName>
</protein>
<feature type="domain" description="Carbohydrate kinase FGGY N-terminal" evidence="10">
    <location>
        <begin position="2"/>
        <end position="272"/>
    </location>
</feature>
<evidence type="ECO:0000313" key="13">
    <source>
        <dbReference type="Proteomes" id="UP000594468"/>
    </source>
</evidence>
<keyword evidence="1 7" id="KW-0808">Transferase</keyword>
<keyword evidence="4 7" id="KW-0067">ATP-binding</keyword>
<feature type="domain" description="Carbohydrate kinase FGGY C-terminal" evidence="11">
    <location>
        <begin position="285"/>
        <end position="483"/>
    </location>
</feature>
<dbReference type="GO" id="GO:0019150">
    <property type="term" value="F:D-ribulokinase activity"/>
    <property type="evidence" value="ECO:0007669"/>
    <property type="project" value="TreeGrafter"/>
</dbReference>
<dbReference type="UniPathway" id="UPA00145">
    <property type="reaction ID" value="UER00566"/>
</dbReference>
<dbReference type="Gene3D" id="3.30.420.40">
    <property type="match status" value="2"/>
</dbReference>
<accession>A0A7S8E9P1</accession>
<dbReference type="Pfam" id="PF00370">
    <property type="entry name" value="FGGY_N"/>
    <property type="match status" value="1"/>
</dbReference>
<dbReference type="AlphaFoldDB" id="A0A7S8E9P1"/>
<keyword evidence="13" id="KW-1185">Reference proteome</keyword>
<dbReference type="NCBIfam" id="NF003154">
    <property type="entry name" value="PRK04123.1"/>
    <property type="match status" value="1"/>
</dbReference>
<dbReference type="CDD" id="cd07781">
    <property type="entry name" value="ASKHA_NBD_FGGY_L-RBK"/>
    <property type="match status" value="1"/>
</dbReference>
<evidence type="ECO:0000256" key="1">
    <source>
        <dbReference type="ARBA" id="ARBA00022679"/>
    </source>
</evidence>
<dbReference type="Pfam" id="PF02782">
    <property type="entry name" value="FGGY_C"/>
    <property type="match status" value="1"/>
</dbReference>
<reference evidence="12 13" key="1">
    <citation type="submission" date="2020-02" db="EMBL/GenBank/DDBJ databases">
        <authorList>
            <person name="Zheng R.K."/>
            <person name="Sun C.M."/>
        </authorList>
    </citation>
    <scope>NUCLEOTIDE SEQUENCE [LARGE SCALE GENOMIC DNA]</scope>
    <source>
        <strain evidence="13">rifampicinis</strain>
    </source>
</reference>
<evidence type="ECO:0000256" key="3">
    <source>
        <dbReference type="ARBA" id="ARBA00022777"/>
    </source>
</evidence>
<evidence type="ECO:0000256" key="2">
    <source>
        <dbReference type="ARBA" id="ARBA00022741"/>
    </source>
</evidence>
<dbReference type="GO" id="GO:0005737">
    <property type="term" value="C:cytoplasm"/>
    <property type="evidence" value="ECO:0007669"/>
    <property type="project" value="TreeGrafter"/>
</dbReference>
<dbReference type="Proteomes" id="UP000594468">
    <property type="component" value="Chromosome"/>
</dbReference>
<dbReference type="PIRSF" id="PIRSF000538">
    <property type="entry name" value="GlpK"/>
    <property type="match status" value="1"/>
</dbReference>
<evidence type="ECO:0000256" key="8">
    <source>
        <dbReference type="NCBIfam" id="TIGR01234"/>
    </source>
</evidence>
<evidence type="ECO:0000313" key="12">
    <source>
        <dbReference type="EMBL" id="QPC82959.1"/>
    </source>
</evidence>
<dbReference type="PANTHER" id="PTHR43435:SF4">
    <property type="entry name" value="FGGY CARBOHYDRATE KINASE DOMAIN-CONTAINING PROTEIN"/>
    <property type="match status" value="1"/>
</dbReference>
<dbReference type="KEGG" id="pmet:G4Y79_00875"/>
<evidence type="ECO:0000256" key="6">
    <source>
        <dbReference type="ARBA" id="ARBA00023277"/>
    </source>
</evidence>
<keyword evidence="3 7" id="KW-0418">Kinase</keyword>
<comment type="catalytic activity">
    <reaction evidence="7">
        <text>D-ribulose + ATP = D-ribulose 5-phosphate + ADP + H(+)</text>
        <dbReference type="Rhea" id="RHEA:17601"/>
        <dbReference type="ChEBI" id="CHEBI:15378"/>
        <dbReference type="ChEBI" id="CHEBI:17173"/>
        <dbReference type="ChEBI" id="CHEBI:30616"/>
        <dbReference type="ChEBI" id="CHEBI:58121"/>
        <dbReference type="ChEBI" id="CHEBI:456216"/>
        <dbReference type="EC" id="2.7.1.16"/>
    </reaction>
</comment>
<dbReference type="EMBL" id="CP062983">
    <property type="protein sequence ID" value="QPC82959.1"/>
    <property type="molecule type" value="Genomic_DNA"/>
</dbReference>
<dbReference type="NCBIfam" id="TIGR01234">
    <property type="entry name" value="L-ribulokinase"/>
    <property type="match status" value="1"/>
</dbReference>
<dbReference type="GO" id="GO:0005524">
    <property type="term" value="F:ATP binding"/>
    <property type="evidence" value="ECO:0007669"/>
    <property type="project" value="UniProtKB-UniRule"/>
</dbReference>
<evidence type="ECO:0000256" key="7">
    <source>
        <dbReference type="HAMAP-Rule" id="MF_00520"/>
    </source>
</evidence>
<dbReference type="PANTHER" id="PTHR43435">
    <property type="entry name" value="RIBULOKINASE"/>
    <property type="match status" value="1"/>
</dbReference>
<dbReference type="InterPro" id="IPR000577">
    <property type="entry name" value="Carb_kinase_FGGY"/>
</dbReference>